<evidence type="ECO:0000313" key="6">
    <source>
        <dbReference type="EMBL" id="MCU6743122.1"/>
    </source>
</evidence>
<evidence type="ECO:0000256" key="1">
    <source>
        <dbReference type="ARBA" id="ARBA00006601"/>
    </source>
</evidence>
<comment type="caution">
    <text evidence="6">The sequence shown here is derived from an EMBL/GenBank/DDBJ whole genome shotgun (WGS) entry which is preliminary data.</text>
</comment>
<dbReference type="Pfam" id="PF03721">
    <property type="entry name" value="UDPG_MGDP_dh_N"/>
    <property type="match status" value="1"/>
</dbReference>
<dbReference type="InterPro" id="IPR014026">
    <property type="entry name" value="UDP-Glc/GDP-Man_DH_dimer"/>
</dbReference>
<dbReference type="InterPro" id="IPR001732">
    <property type="entry name" value="UDP-Glc/GDP-Man_DH_N"/>
</dbReference>
<organism evidence="6 7">
    <name type="scientific">Suilimivivens aceti</name>
    <dbReference type="NCBI Taxonomy" id="2981774"/>
    <lineage>
        <taxon>Bacteria</taxon>
        <taxon>Bacillati</taxon>
        <taxon>Bacillota</taxon>
        <taxon>Clostridia</taxon>
        <taxon>Lachnospirales</taxon>
        <taxon>Lachnospiraceae</taxon>
        <taxon>Suilimivivens</taxon>
    </lineage>
</organism>
<dbReference type="RefSeq" id="WP_262572544.1">
    <property type="nucleotide sequence ID" value="NZ_JAOQKJ010000001.1"/>
</dbReference>
<dbReference type="InterPro" id="IPR036291">
    <property type="entry name" value="NAD(P)-bd_dom_sf"/>
</dbReference>
<protein>
    <submittedName>
        <fullName evidence="6">Nucleotide sugar dehydrogenase</fullName>
    </submittedName>
</protein>
<dbReference type="PANTHER" id="PTHR43491">
    <property type="entry name" value="UDP-N-ACETYL-D-MANNOSAMINE DEHYDROGENASE"/>
    <property type="match status" value="1"/>
</dbReference>
<dbReference type="InterPro" id="IPR017476">
    <property type="entry name" value="UDP-Glc/GDP-Man"/>
</dbReference>
<dbReference type="InterPro" id="IPR028359">
    <property type="entry name" value="UDP_ManNAc/GlcNAc_DH"/>
</dbReference>
<feature type="domain" description="UDP-glucose/GDP-mannose dehydrogenase C-terminal" evidence="5">
    <location>
        <begin position="322"/>
        <end position="425"/>
    </location>
</feature>
<dbReference type="Proteomes" id="UP001652432">
    <property type="component" value="Unassembled WGS sequence"/>
</dbReference>
<dbReference type="InterPro" id="IPR008927">
    <property type="entry name" value="6-PGluconate_DH-like_C_sf"/>
</dbReference>
<dbReference type="PIRSF" id="PIRSF000124">
    <property type="entry name" value="UDPglc_GDPman_dh"/>
    <property type="match status" value="1"/>
</dbReference>
<evidence type="ECO:0000259" key="5">
    <source>
        <dbReference type="SMART" id="SM00984"/>
    </source>
</evidence>
<keyword evidence="2" id="KW-0560">Oxidoreductase</keyword>
<evidence type="ECO:0000256" key="4">
    <source>
        <dbReference type="PIRNR" id="PIRNR000124"/>
    </source>
</evidence>
<name>A0ABT2SYQ0_9FIRM</name>
<evidence type="ECO:0000256" key="3">
    <source>
        <dbReference type="ARBA" id="ARBA00023027"/>
    </source>
</evidence>
<keyword evidence="3" id="KW-0520">NAD</keyword>
<dbReference type="Gene3D" id="3.40.50.720">
    <property type="entry name" value="NAD(P)-binding Rossmann-like Domain"/>
    <property type="match status" value="2"/>
</dbReference>
<comment type="similarity">
    <text evidence="1 4">Belongs to the UDP-glucose/GDP-mannose dehydrogenase family.</text>
</comment>
<dbReference type="SMART" id="SM00984">
    <property type="entry name" value="UDPG_MGDP_dh_C"/>
    <property type="match status" value="1"/>
</dbReference>
<evidence type="ECO:0000256" key="2">
    <source>
        <dbReference type="ARBA" id="ARBA00023002"/>
    </source>
</evidence>
<dbReference type="SUPFAM" id="SSF52413">
    <property type="entry name" value="UDP-glucose/GDP-mannose dehydrogenase C-terminal domain"/>
    <property type="match status" value="1"/>
</dbReference>
<dbReference type="InterPro" id="IPR036220">
    <property type="entry name" value="UDP-Glc/GDP-Man_DH_C_sf"/>
</dbReference>
<dbReference type="EMBL" id="JAOQKJ010000001">
    <property type="protein sequence ID" value="MCU6743122.1"/>
    <property type="molecule type" value="Genomic_DNA"/>
</dbReference>
<gene>
    <name evidence="6" type="ORF">OCV77_01145</name>
</gene>
<dbReference type="Pfam" id="PF00984">
    <property type="entry name" value="UDPG_MGDP_dh"/>
    <property type="match status" value="1"/>
</dbReference>
<evidence type="ECO:0000313" key="7">
    <source>
        <dbReference type="Proteomes" id="UP001652432"/>
    </source>
</evidence>
<sequence>MDLYEKLLSGEEKLSLVGLGYVGMPIAVAFARKIKVVGFDLNEKKIELYKAGVDPTNEVGGEVIKNTTVEFTADPSKLKEAKFHIVAVPTPVNPDHTPDLTPVEGASRILGQNLQKGSVVVFESTVYPGVTEDICVPILEKESGLKCGVDFKIGYSPERINPGDKVHRLETITKIVSGMDEETLDTVAKVYELVVEAGVHRAESIKVAEAAKVIENSQRDINIAFMNELSIIFNKMGIDTKSVLEAAGTKWNFLKFQPGLVGGHCIGVDPYYLTYKAEELGYHSQIILSGRRINDDMGKYVAESLVKNLIKADIPVKGAKVAILGFTFKENCPDTRNTKVIDIYKELQEYGITPVVVDPAADADEAKRLYGITFNTMDDVKNMDAVVVAVAHKQFLSLDKKTISSFFNPAHHKKVFSDIKGIYDRKEYLTDDYIYWRL</sequence>
<dbReference type="PIRSF" id="PIRSF500136">
    <property type="entry name" value="UDP_ManNAc_DH"/>
    <property type="match status" value="1"/>
</dbReference>
<dbReference type="Pfam" id="PF03720">
    <property type="entry name" value="UDPG_MGDP_dh_C"/>
    <property type="match status" value="1"/>
</dbReference>
<dbReference type="SUPFAM" id="SSF51735">
    <property type="entry name" value="NAD(P)-binding Rossmann-fold domains"/>
    <property type="match status" value="1"/>
</dbReference>
<proteinExistence type="inferred from homology"/>
<reference evidence="6 7" key="1">
    <citation type="journal article" date="2021" name="ISME Commun">
        <title>Automated analysis of genomic sequences facilitates high-throughput and comprehensive description of bacteria.</title>
        <authorList>
            <person name="Hitch T.C.A."/>
        </authorList>
    </citation>
    <scope>NUCLEOTIDE SEQUENCE [LARGE SCALE GENOMIC DNA]</scope>
    <source>
        <strain evidence="6 7">Sanger_18</strain>
    </source>
</reference>
<dbReference type="NCBIfam" id="TIGR03026">
    <property type="entry name" value="NDP-sugDHase"/>
    <property type="match status" value="1"/>
</dbReference>
<dbReference type="SUPFAM" id="SSF48179">
    <property type="entry name" value="6-phosphogluconate dehydrogenase C-terminal domain-like"/>
    <property type="match status" value="1"/>
</dbReference>
<dbReference type="InterPro" id="IPR014027">
    <property type="entry name" value="UDP-Glc/GDP-Man_DH_C"/>
</dbReference>
<accession>A0ABT2SYQ0</accession>
<keyword evidence="7" id="KW-1185">Reference proteome</keyword>
<dbReference type="PANTHER" id="PTHR43491:SF2">
    <property type="entry name" value="UDP-N-ACETYL-D-MANNOSAMINE DEHYDROGENASE"/>
    <property type="match status" value="1"/>
</dbReference>